<comment type="caution">
    <text evidence="1">The sequence shown here is derived from an EMBL/GenBank/DDBJ whole genome shotgun (WGS) entry which is preliminary data.</text>
</comment>
<evidence type="ECO:0000313" key="1">
    <source>
        <dbReference type="EMBL" id="OGZ18910.1"/>
    </source>
</evidence>
<organism evidence="1 2">
    <name type="scientific">Candidatus Nealsonbacteria bacterium RBG_13_42_11</name>
    <dbReference type="NCBI Taxonomy" id="1801663"/>
    <lineage>
        <taxon>Bacteria</taxon>
        <taxon>Candidatus Nealsoniibacteriota</taxon>
    </lineage>
</organism>
<dbReference type="STRING" id="1801663.A2175_02115"/>
<reference evidence="1 2" key="1">
    <citation type="journal article" date="2016" name="Nat. Commun.">
        <title>Thousands of microbial genomes shed light on interconnected biogeochemical processes in an aquifer system.</title>
        <authorList>
            <person name="Anantharaman K."/>
            <person name="Brown C.T."/>
            <person name="Hug L.A."/>
            <person name="Sharon I."/>
            <person name="Castelle C.J."/>
            <person name="Probst A.J."/>
            <person name="Thomas B.C."/>
            <person name="Singh A."/>
            <person name="Wilkins M.J."/>
            <person name="Karaoz U."/>
            <person name="Brodie E.L."/>
            <person name="Williams K.H."/>
            <person name="Hubbard S.S."/>
            <person name="Banfield J.F."/>
        </authorList>
    </citation>
    <scope>NUCLEOTIDE SEQUENCE [LARGE SCALE GENOMIC DNA]</scope>
</reference>
<sequence length="75" mass="8642">MEEALATVYPEVPSHELKNLQDIIGYFVKNAKTIEEATRKARDYVIDRVFFSGWGKVNPTPAFDEAVKKKFNELH</sequence>
<accession>A0A1G2E0Q6</accession>
<gene>
    <name evidence="1" type="ORF">A2175_02115</name>
</gene>
<name>A0A1G2E0Q6_9BACT</name>
<dbReference type="AlphaFoldDB" id="A0A1G2E0Q6"/>
<dbReference type="Proteomes" id="UP000176755">
    <property type="component" value="Unassembled WGS sequence"/>
</dbReference>
<proteinExistence type="predicted"/>
<dbReference type="EMBL" id="MHLY01000004">
    <property type="protein sequence ID" value="OGZ18910.1"/>
    <property type="molecule type" value="Genomic_DNA"/>
</dbReference>
<evidence type="ECO:0000313" key="2">
    <source>
        <dbReference type="Proteomes" id="UP000176755"/>
    </source>
</evidence>
<protein>
    <submittedName>
        <fullName evidence="1">Uncharacterized protein</fullName>
    </submittedName>
</protein>